<evidence type="ECO:0000256" key="8">
    <source>
        <dbReference type="ARBA" id="ARBA00022989"/>
    </source>
</evidence>
<dbReference type="PROSITE" id="PS50928">
    <property type="entry name" value="ABC_TM1"/>
    <property type="match status" value="1"/>
</dbReference>
<dbReference type="InterPro" id="IPR000515">
    <property type="entry name" value="MetI-like"/>
</dbReference>
<feature type="transmembrane region" description="Helical" evidence="12">
    <location>
        <begin position="198"/>
        <end position="222"/>
    </location>
</feature>
<dbReference type="Proteomes" id="UP001525379">
    <property type="component" value="Unassembled WGS sequence"/>
</dbReference>
<feature type="compositionally biased region" description="Low complexity" evidence="13">
    <location>
        <begin position="378"/>
        <end position="389"/>
    </location>
</feature>
<evidence type="ECO:0000256" key="12">
    <source>
        <dbReference type="RuleBase" id="RU363032"/>
    </source>
</evidence>
<keyword evidence="7" id="KW-0653">Protein transport</keyword>
<keyword evidence="16" id="KW-1185">Reference proteome</keyword>
<feature type="transmembrane region" description="Helical" evidence="12">
    <location>
        <begin position="257"/>
        <end position="289"/>
    </location>
</feature>
<dbReference type="InterPro" id="IPR025966">
    <property type="entry name" value="OppC_N"/>
</dbReference>
<reference evidence="15 16" key="1">
    <citation type="submission" date="2022-04" db="EMBL/GenBank/DDBJ databases">
        <title>Human microbiome associated bacterial genomes.</title>
        <authorList>
            <person name="Sandstrom S."/>
            <person name="Salamzade R."/>
            <person name="Kalan L.R."/>
        </authorList>
    </citation>
    <scope>NUCLEOTIDE SEQUENCE [LARGE SCALE GENOMIC DNA]</scope>
    <source>
        <strain evidence="16">p3-SID1799</strain>
    </source>
</reference>
<keyword evidence="5 12" id="KW-0812">Transmembrane</keyword>
<dbReference type="Pfam" id="PF00528">
    <property type="entry name" value="BPD_transp_1"/>
    <property type="match status" value="1"/>
</dbReference>
<evidence type="ECO:0000256" key="3">
    <source>
        <dbReference type="ARBA" id="ARBA00022475"/>
    </source>
</evidence>
<dbReference type="Gene3D" id="1.10.3720.10">
    <property type="entry name" value="MetI-like"/>
    <property type="match status" value="1"/>
</dbReference>
<dbReference type="InterPro" id="IPR035906">
    <property type="entry name" value="MetI-like_sf"/>
</dbReference>
<feature type="transmembrane region" description="Helical" evidence="12">
    <location>
        <begin position="309"/>
        <end position="332"/>
    </location>
</feature>
<dbReference type="PANTHER" id="PTHR43386">
    <property type="entry name" value="OLIGOPEPTIDE TRANSPORT SYSTEM PERMEASE PROTEIN APPC"/>
    <property type="match status" value="1"/>
</dbReference>
<comment type="caution">
    <text evidence="15">The sequence shown here is derived from an EMBL/GenBank/DDBJ whole genome shotgun (WGS) entry which is preliminary data.</text>
</comment>
<feature type="domain" description="ABC transmembrane type-1" evidence="14">
    <location>
        <begin position="133"/>
        <end position="329"/>
    </location>
</feature>
<evidence type="ECO:0000256" key="10">
    <source>
        <dbReference type="ARBA" id="ARBA00024202"/>
    </source>
</evidence>
<evidence type="ECO:0000256" key="13">
    <source>
        <dbReference type="SAM" id="MobiDB-lite"/>
    </source>
</evidence>
<evidence type="ECO:0000256" key="2">
    <source>
        <dbReference type="ARBA" id="ARBA00022448"/>
    </source>
</evidence>
<feature type="transmembrane region" description="Helical" evidence="12">
    <location>
        <begin position="140"/>
        <end position="161"/>
    </location>
</feature>
<keyword evidence="9 12" id="KW-0472">Membrane</keyword>
<keyword evidence="6" id="KW-0571">Peptide transport</keyword>
<feature type="region of interest" description="Disordered" evidence="13">
    <location>
        <begin position="378"/>
        <end position="418"/>
    </location>
</feature>
<feature type="transmembrane region" description="Helical" evidence="12">
    <location>
        <begin position="45"/>
        <end position="68"/>
    </location>
</feature>
<evidence type="ECO:0000256" key="5">
    <source>
        <dbReference type="ARBA" id="ARBA00022692"/>
    </source>
</evidence>
<dbReference type="InterPro" id="IPR050366">
    <property type="entry name" value="BP-dependent_transpt_permease"/>
</dbReference>
<keyword evidence="8 12" id="KW-1133">Transmembrane helix</keyword>
<evidence type="ECO:0000256" key="11">
    <source>
        <dbReference type="ARBA" id="ARBA00072251"/>
    </source>
</evidence>
<evidence type="ECO:0000256" key="4">
    <source>
        <dbReference type="ARBA" id="ARBA00022519"/>
    </source>
</evidence>
<keyword evidence="3" id="KW-1003">Cell membrane</keyword>
<dbReference type="EMBL" id="JALXSQ010000012">
    <property type="protein sequence ID" value="MCT2042566.1"/>
    <property type="molecule type" value="Genomic_DNA"/>
</dbReference>
<feature type="compositionally biased region" description="Acidic residues" evidence="13">
    <location>
        <begin position="402"/>
        <end position="418"/>
    </location>
</feature>
<proteinExistence type="inferred from homology"/>
<gene>
    <name evidence="15" type="ORF">M3D15_04355</name>
</gene>
<evidence type="ECO:0000256" key="7">
    <source>
        <dbReference type="ARBA" id="ARBA00022927"/>
    </source>
</evidence>
<keyword evidence="2 12" id="KW-0813">Transport</keyword>
<feature type="transmembrane region" description="Helical" evidence="12">
    <location>
        <begin position="173"/>
        <end position="192"/>
    </location>
</feature>
<evidence type="ECO:0000256" key="9">
    <source>
        <dbReference type="ARBA" id="ARBA00023136"/>
    </source>
</evidence>
<evidence type="ECO:0000256" key="1">
    <source>
        <dbReference type="ARBA" id="ARBA00004429"/>
    </source>
</evidence>
<name>A0ABT2HW75_9MICO</name>
<organism evidence="15 16">
    <name type="scientific">Pseudoclavibacter albus</name>
    <dbReference type="NCBI Taxonomy" id="272241"/>
    <lineage>
        <taxon>Bacteria</taxon>
        <taxon>Bacillati</taxon>
        <taxon>Actinomycetota</taxon>
        <taxon>Actinomycetes</taxon>
        <taxon>Micrococcales</taxon>
        <taxon>Microbacteriaceae</taxon>
        <taxon>Pseudoclavibacter</taxon>
    </lineage>
</organism>
<dbReference type="Pfam" id="PF12911">
    <property type="entry name" value="OppC_N"/>
    <property type="match status" value="1"/>
</dbReference>
<dbReference type="PANTHER" id="PTHR43386:SF2">
    <property type="entry name" value="OLIGOPEPTIDE TRANSPORT SYSTEM PERMEASE PROTEIN OPPC"/>
    <property type="match status" value="1"/>
</dbReference>
<comment type="similarity">
    <text evidence="10">Belongs to the binding-protein-dependent transport system permease family. OppBC subfamily.</text>
</comment>
<evidence type="ECO:0000313" key="15">
    <source>
        <dbReference type="EMBL" id="MCT2042566.1"/>
    </source>
</evidence>
<keyword evidence="4" id="KW-0997">Cell inner membrane</keyword>
<evidence type="ECO:0000313" key="16">
    <source>
        <dbReference type="Proteomes" id="UP001525379"/>
    </source>
</evidence>
<dbReference type="RefSeq" id="WP_206394554.1">
    <property type="nucleotide sequence ID" value="NZ_JAFDPW010000001.1"/>
</dbReference>
<accession>A0ABT2HW75</accession>
<sequence>MVQKLDDTQAVLVQNSELTLEQREVEGMSQGQIVRQRFFRHKGAMVALAGLILIVLLVFTSVGLLVPYPKFGDAGLVWESLRIPGWWAHDWTSISPIVNRGQPTFQGIFQWGEHPFGQDEVGRDIFARVMRGTQQSLTVMVIYGLLATAIGVTIGGIAGYFRGWVDNVLMRITDLFLVIPILVFAAVLGQIAGQNAFFRAFGAVSLAVLLGLVGWTGMARLVRGEFLSLREREFVDAARVAGASSGRIIFRHILPNALGVVIVAATLLMAAAIILESVLSFIGFGILPPDVSLGQIVNEYRGSFATRPWLFWFPAAFVVLIALCINFIGDGLRDAFDPRQRRMPGTSIFSKMFGKQERPAVAGAVSAAGVPAAGSAASAEAEMAQSGSGDADEALASNDVDAVSDDVNDADDENTTER</sequence>
<comment type="subcellular location">
    <subcellularLocation>
        <location evidence="1">Cell inner membrane</location>
        <topology evidence="1">Multi-pass membrane protein</topology>
    </subcellularLocation>
    <subcellularLocation>
        <location evidence="12">Cell membrane</location>
        <topology evidence="12">Multi-pass membrane protein</topology>
    </subcellularLocation>
</comment>
<dbReference type="CDD" id="cd06261">
    <property type="entry name" value="TM_PBP2"/>
    <property type="match status" value="1"/>
</dbReference>
<dbReference type="SUPFAM" id="SSF161098">
    <property type="entry name" value="MetI-like"/>
    <property type="match status" value="1"/>
</dbReference>
<evidence type="ECO:0000259" key="14">
    <source>
        <dbReference type="PROSITE" id="PS50928"/>
    </source>
</evidence>
<protein>
    <recommendedName>
        <fullName evidence="11">Oligopeptide transport system permease protein OppC</fullName>
    </recommendedName>
</protein>
<evidence type="ECO:0000256" key="6">
    <source>
        <dbReference type="ARBA" id="ARBA00022856"/>
    </source>
</evidence>